<dbReference type="GO" id="GO:0044781">
    <property type="term" value="P:bacterial-type flagellum organization"/>
    <property type="evidence" value="ECO:0007669"/>
    <property type="project" value="UniProtKB-UniRule"/>
</dbReference>
<dbReference type="RefSeq" id="WP_013163936.1">
    <property type="nucleotide sequence ID" value="NC_014216.1"/>
</dbReference>
<feature type="chain" id="PRO_5003091631" description="Flagellar biosynthetic protein FliP" evidence="13">
    <location>
        <begin position="20"/>
        <end position="247"/>
    </location>
</feature>
<keyword evidence="10" id="KW-0975">Bacterial flagellum</keyword>
<evidence type="ECO:0000256" key="12">
    <source>
        <dbReference type="RuleBase" id="RU362069"/>
    </source>
</evidence>
<evidence type="ECO:0000313" key="14">
    <source>
        <dbReference type="EMBL" id="ADH86410.1"/>
    </source>
</evidence>
<keyword evidence="15" id="KW-1185">Reference proteome</keyword>
<organism evidence="14 15">
    <name type="scientific">Desulfurivibrio alkaliphilus (strain DSM 19089 / UNIQEM U267 / AHT2)</name>
    <dbReference type="NCBI Taxonomy" id="589865"/>
    <lineage>
        <taxon>Bacteria</taxon>
        <taxon>Pseudomonadati</taxon>
        <taxon>Thermodesulfobacteriota</taxon>
        <taxon>Desulfobulbia</taxon>
        <taxon>Desulfobulbales</taxon>
        <taxon>Desulfobulbaceae</taxon>
        <taxon>Desulfurivibrio</taxon>
    </lineage>
</organism>
<proteinExistence type="inferred from homology"/>
<dbReference type="InParanoid" id="D6Z4D5"/>
<dbReference type="Proteomes" id="UP000001508">
    <property type="component" value="Chromosome"/>
</dbReference>
<keyword evidence="8 12" id="KW-1133">Transmembrane helix</keyword>
<dbReference type="GO" id="GO:0009425">
    <property type="term" value="C:bacterial-type flagellum basal body"/>
    <property type="evidence" value="ECO:0007669"/>
    <property type="project" value="UniProtKB-SubCell"/>
</dbReference>
<dbReference type="InterPro" id="IPR005837">
    <property type="entry name" value="FliP"/>
</dbReference>
<dbReference type="PRINTS" id="PR01302">
    <property type="entry name" value="TYPE3IMPPROT"/>
</dbReference>
<evidence type="ECO:0000256" key="9">
    <source>
        <dbReference type="ARBA" id="ARBA00023136"/>
    </source>
</evidence>
<keyword evidence="13" id="KW-0732">Signal</keyword>
<evidence type="ECO:0000256" key="2">
    <source>
        <dbReference type="ARBA" id="ARBA00021714"/>
    </source>
</evidence>
<name>D6Z4D5_DESAT</name>
<keyword evidence="3 12" id="KW-0813">Transport</keyword>
<dbReference type="PANTHER" id="PTHR30587:SF0">
    <property type="entry name" value="FLAGELLAR BIOSYNTHETIC PROTEIN FLIP"/>
    <property type="match status" value="1"/>
</dbReference>
<keyword evidence="6 12" id="KW-1005">Bacterial flagellum biogenesis</keyword>
<keyword evidence="14" id="KW-0969">Cilium</keyword>
<dbReference type="EMBL" id="CP001940">
    <property type="protein sequence ID" value="ADH86410.1"/>
    <property type="molecule type" value="Genomic_DNA"/>
</dbReference>
<comment type="similarity">
    <text evidence="1 12">Belongs to the FliP/MopC/SpaP family.</text>
</comment>
<evidence type="ECO:0000313" key="15">
    <source>
        <dbReference type="Proteomes" id="UP000001508"/>
    </source>
</evidence>
<evidence type="ECO:0000256" key="10">
    <source>
        <dbReference type="ARBA" id="ARBA00023143"/>
    </source>
</evidence>
<dbReference type="NCBIfam" id="NF009438">
    <property type="entry name" value="PRK12797.1"/>
    <property type="match status" value="1"/>
</dbReference>
<dbReference type="eggNOG" id="COG1338">
    <property type="taxonomic scope" value="Bacteria"/>
</dbReference>
<comment type="function">
    <text evidence="12">Plays a role in the flagellum-specific transport system.</text>
</comment>
<dbReference type="KEGG" id="dak:DaAHT2_1718"/>
<dbReference type="PANTHER" id="PTHR30587">
    <property type="entry name" value="FLAGELLAR BIOSYNTHETIC PROTEIN FLIP"/>
    <property type="match status" value="1"/>
</dbReference>
<feature type="transmembrane region" description="Helical" evidence="12">
    <location>
        <begin position="91"/>
        <end position="111"/>
    </location>
</feature>
<evidence type="ECO:0000256" key="1">
    <source>
        <dbReference type="ARBA" id="ARBA00006257"/>
    </source>
</evidence>
<evidence type="ECO:0000256" key="7">
    <source>
        <dbReference type="ARBA" id="ARBA00022927"/>
    </source>
</evidence>
<keyword evidence="11 12" id="KW-1006">Bacterial flagellum protein export</keyword>
<gene>
    <name evidence="12" type="primary">fliP</name>
    <name evidence="14" type="ordered locus">DaAHT2_1718</name>
</gene>
<dbReference type="NCBIfam" id="TIGR01103">
    <property type="entry name" value="fliP"/>
    <property type="match status" value="1"/>
</dbReference>
<accession>D6Z4D5</accession>
<dbReference type="STRING" id="589865.DaAHT2_1718"/>
<feature type="transmembrane region" description="Helical" evidence="12">
    <location>
        <begin position="220"/>
        <end position="238"/>
    </location>
</feature>
<evidence type="ECO:0000256" key="3">
    <source>
        <dbReference type="ARBA" id="ARBA00022448"/>
    </source>
</evidence>
<evidence type="ECO:0000256" key="8">
    <source>
        <dbReference type="ARBA" id="ARBA00022989"/>
    </source>
</evidence>
<sequence>MFKVLLALAILLLPASALAQQGIPLPSIQIGIEEATSPREVSVLIELLLVFTVLAMAPAILLMMTCFTRLIVVFSFLRNAIGTQQMPPNQVLVGLAMFLTLFIMAPVFSQINQTAIGPYMEEEIGAEEALQLAAEPIREFMFKQTREKDLELFLGLARAPRPQTKDDVPTHILIPAFMISELKTAFTIGFVLFLPFLVIDMVVASVLLSMGMMMLPPIMVALPFKILLFVLVDGWYLIVGSLVRSFG</sequence>
<dbReference type="InterPro" id="IPR005838">
    <property type="entry name" value="T3SS_IM_P"/>
</dbReference>
<keyword evidence="14" id="KW-0282">Flagellum</keyword>
<keyword evidence="4 12" id="KW-1003">Cell membrane</keyword>
<evidence type="ECO:0000256" key="5">
    <source>
        <dbReference type="ARBA" id="ARBA00022692"/>
    </source>
</evidence>
<protein>
    <recommendedName>
        <fullName evidence="2 12">Flagellar biosynthetic protein FliP</fullName>
    </recommendedName>
</protein>
<evidence type="ECO:0000256" key="13">
    <source>
        <dbReference type="SAM" id="SignalP"/>
    </source>
</evidence>
<evidence type="ECO:0000256" key="4">
    <source>
        <dbReference type="ARBA" id="ARBA00022475"/>
    </source>
</evidence>
<comment type="subcellular location">
    <subcellularLocation>
        <location evidence="12">Cell membrane</location>
        <topology evidence="12">Multi-pass membrane protein</topology>
    </subcellularLocation>
    <subcellularLocation>
        <location evidence="12">Bacterial flagellum basal body</location>
    </subcellularLocation>
</comment>
<dbReference type="GO" id="GO:0005886">
    <property type="term" value="C:plasma membrane"/>
    <property type="evidence" value="ECO:0007669"/>
    <property type="project" value="UniProtKB-SubCell"/>
</dbReference>
<keyword evidence="9 12" id="KW-0472">Membrane</keyword>
<evidence type="ECO:0000256" key="6">
    <source>
        <dbReference type="ARBA" id="ARBA00022795"/>
    </source>
</evidence>
<dbReference type="Pfam" id="PF00813">
    <property type="entry name" value="FliP"/>
    <property type="match status" value="1"/>
</dbReference>
<reference evidence="15" key="1">
    <citation type="submission" date="2010-02" db="EMBL/GenBank/DDBJ databases">
        <title>Complete sequence of Desulfurivibrio alkaliphilus AHT2.</title>
        <authorList>
            <consortium name="US DOE Joint Genome Institute"/>
            <person name="Pitluck S."/>
            <person name="Chertkov O."/>
            <person name="Detter J.C."/>
            <person name="Han C."/>
            <person name="Tapia R."/>
            <person name="Larimer F."/>
            <person name="Land M."/>
            <person name="Hauser L."/>
            <person name="Kyrpides N."/>
            <person name="Mikhailova N."/>
            <person name="Sorokin D.Y."/>
            <person name="Muyzer G."/>
            <person name="Woyke T."/>
        </authorList>
    </citation>
    <scope>NUCLEOTIDE SEQUENCE [LARGE SCALE GENOMIC DNA]</scope>
    <source>
        <strain evidence="15">DSM 19089 / UNIQEM U267 / AHT2</strain>
    </source>
</reference>
<evidence type="ECO:0000256" key="11">
    <source>
        <dbReference type="ARBA" id="ARBA00023225"/>
    </source>
</evidence>
<dbReference type="PRINTS" id="PR00951">
    <property type="entry name" value="FLGBIOSNFLIP"/>
</dbReference>
<dbReference type="FunCoup" id="D6Z4D5">
    <property type="interactions" value="90"/>
</dbReference>
<feature type="signal peptide" evidence="13">
    <location>
        <begin position="1"/>
        <end position="19"/>
    </location>
</feature>
<dbReference type="OrthoDB" id="9805111at2"/>
<dbReference type="GO" id="GO:0009306">
    <property type="term" value="P:protein secretion"/>
    <property type="evidence" value="ECO:0007669"/>
    <property type="project" value="UniProtKB-UniRule"/>
</dbReference>
<keyword evidence="7 12" id="KW-0653">Protein transport</keyword>
<dbReference type="HOGENOM" id="CLU_042028_0_1_7"/>
<dbReference type="PROSITE" id="PS01061">
    <property type="entry name" value="FLIP_2"/>
    <property type="match status" value="1"/>
</dbReference>
<keyword evidence="14" id="KW-0966">Cell projection</keyword>
<keyword evidence="5 12" id="KW-0812">Transmembrane</keyword>
<feature type="transmembrane region" description="Helical" evidence="12">
    <location>
        <begin position="43"/>
        <end position="70"/>
    </location>
</feature>
<dbReference type="AlphaFoldDB" id="D6Z4D5"/>
<feature type="transmembrane region" description="Helical" evidence="12">
    <location>
        <begin position="185"/>
        <end position="208"/>
    </location>
</feature>